<dbReference type="SUPFAM" id="SSF51182">
    <property type="entry name" value="RmlC-like cupins"/>
    <property type="match status" value="1"/>
</dbReference>
<evidence type="ECO:0000259" key="1">
    <source>
        <dbReference type="Pfam" id="PF05899"/>
    </source>
</evidence>
<sequence length="119" mass="13403">MLKISENIQFDELDEWGDMNNFNIKSLSGATIVYGKLVLNDHVKKINSGYFGVKKSQFTTTYLFTEQSILLAGEITLINDDTGEKFLLKAGDSWLVREGTTLTCHVESDFFIKHYLAAG</sequence>
<name>A0ABP9MAL8_9GAMM</name>
<reference evidence="3" key="1">
    <citation type="journal article" date="2019" name="Int. J. Syst. Evol. Microbiol.">
        <title>The Global Catalogue of Microorganisms (GCM) 10K type strain sequencing project: providing services to taxonomists for standard genome sequencing and annotation.</title>
        <authorList>
            <consortium name="The Broad Institute Genomics Platform"/>
            <consortium name="The Broad Institute Genome Sequencing Center for Infectious Disease"/>
            <person name="Wu L."/>
            <person name="Ma J."/>
        </authorList>
    </citation>
    <scope>NUCLEOTIDE SEQUENCE [LARGE SCALE GENOMIC DNA]</scope>
    <source>
        <strain evidence="3">JCM 18424</strain>
    </source>
</reference>
<dbReference type="EMBL" id="BAABKE010000001">
    <property type="protein sequence ID" value="GAA5093865.1"/>
    <property type="molecule type" value="Genomic_DNA"/>
</dbReference>
<dbReference type="InterPro" id="IPR008579">
    <property type="entry name" value="UGlyAH_Cupin_dom"/>
</dbReference>
<evidence type="ECO:0000313" key="2">
    <source>
        <dbReference type="EMBL" id="GAA5093865.1"/>
    </source>
</evidence>
<dbReference type="Gene3D" id="2.60.120.10">
    <property type="entry name" value="Jelly Rolls"/>
    <property type="match status" value="1"/>
</dbReference>
<dbReference type="RefSeq" id="WP_077925969.1">
    <property type="nucleotide sequence ID" value="NZ_BAABKE010000001.1"/>
</dbReference>
<keyword evidence="3" id="KW-1185">Reference proteome</keyword>
<dbReference type="Pfam" id="PF05899">
    <property type="entry name" value="Cupin_3"/>
    <property type="match status" value="1"/>
</dbReference>
<dbReference type="Proteomes" id="UP001500631">
    <property type="component" value="Unassembled WGS sequence"/>
</dbReference>
<dbReference type="InterPro" id="IPR011051">
    <property type="entry name" value="RmlC_Cupin_sf"/>
</dbReference>
<proteinExistence type="predicted"/>
<evidence type="ECO:0000313" key="3">
    <source>
        <dbReference type="Proteomes" id="UP001500631"/>
    </source>
</evidence>
<comment type="caution">
    <text evidence="2">The sequence shown here is derived from an EMBL/GenBank/DDBJ whole genome shotgun (WGS) entry which is preliminary data.</text>
</comment>
<accession>A0ABP9MAL8</accession>
<feature type="domain" description="(S)-ureidoglycine aminohydrolase cupin" evidence="1">
    <location>
        <begin position="46"/>
        <end position="115"/>
    </location>
</feature>
<protein>
    <submittedName>
        <fullName evidence="2">Cupin domain-containing protein</fullName>
    </submittedName>
</protein>
<gene>
    <name evidence="2" type="ORF">GCM10023338_01390</name>
</gene>
<dbReference type="InterPro" id="IPR014710">
    <property type="entry name" value="RmlC-like_jellyroll"/>
</dbReference>
<organism evidence="2 3">
    <name type="scientific">Wohlfahrtiimonas larvae</name>
    <dbReference type="NCBI Taxonomy" id="1157986"/>
    <lineage>
        <taxon>Bacteria</taxon>
        <taxon>Pseudomonadati</taxon>
        <taxon>Pseudomonadota</taxon>
        <taxon>Gammaproteobacteria</taxon>
        <taxon>Cardiobacteriales</taxon>
        <taxon>Ignatzschineriaceae</taxon>
        <taxon>Wohlfahrtiimonas</taxon>
    </lineage>
</organism>